<evidence type="ECO:0000259" key="7">
    <source>
        <dbReference type="Pfam" id="PF00350"/>
    </source>
</evidence>
<feature type="region of interest" description="Disordered" evidence="6">
    <location>
        <begin position="391"/>
        <end position="452"/>
    </location>
</feature>
<evidence type="ECO:0000256" key="1">
    <source>
        <dbReference type="ARBA" id="ARBA00004370"/>
    </source>
</evidence>
<dbReference type="InterPro" id="IPR045063">
    <property type="entry name" value="Dynamin_N"/>
</dbReference>
<dbReference type="InterPro" id="IPR027417">
    <property type="entry name" value="P-loop_NTPase"/>
</dbReference>
<name>A0ABM9GBB6_9BACL</name>
<evidence type="ECO:0000256" key="4">
    <source>
        <dbReference type="ARBA" id="ARBA00023134"/>
    </source>
</evidence>
<feature type="compositionally biased region" description="Basic and acidic residues" evidence="6">
    <location>
        <begin position="510"/>
        <end position="519"/>
    </location>
</feature>
<evidence type="ECO:0000256" key="2">
    <source>
        <dbReference type="ARBA" id="ARBA00022741"/>
    </source>
</evidence>
<dbReference type="SUPFAM" id="SSF52540">
    <property type="entry name" value="P-loop containing nucleoside triphosphate hydrolases"/>
    <property type="match status" value="1"/>
</dbReference>
<feature type="compositionally biased region" description="Gly residues" evidence="6">
    <location>
        <begin position="498"/>
        <end position="507"/>
    </location>
</feature>
<comment type="subcellular location">
    <subcellularLocation>
        <location evidence="1">Membrane</location>
    </subcellularLocation>
</comment>
<feature type="region of interest" description="Disordered" evidence="6">
    <location>
        <begin position="478"/>
        <end position="519"/>
    </location>
</feature>
<dbReference type="EMBL" id="CALYLO010000015">
    <property type="protein sequence ID" value="CAH8249252.1"/>
    <property type="molecule type" value="Genomic_DNA"/>
</dbReference>
<organism evidence="8 9">
    <name type="scientific">Paenibacillus melissococcoides</name>
    <dbReference type="NCBI Taxonomy" id="2912268"/>
    <lineage>
        <taxon>Bacteria</taxon>
        <taxon>Bacillati</taxon>
        <taxon>Bacillota</taxon>
        <taxon>Bacilli</taxon>
        <taxon>Bacillales</taxon>
        <taxon>Paenibacillaceae</taxon>
        <taxon>Paenibacillus</taxon>
    </lineage>
</organism>
<keyword evidence="5" id="KW-0472">Membrane</keyword>
<keyword evidence="2" id="KW-0547">Nucleotide-binding</keyword>
<evidence type="ECO:0000313" key="9">
    <source>
        <dbReference type="Proteomes" id="UP001154322"/>
    </source>
</evidence>
<dbReference type="Proteomes" id="UP001154322">
    <property type="component" value="Unassembled WGS sequence"/>
</dbReference>
<evidence type="ECO:0000256" key="5">
    <source>
        <dbReference type="ARBA" id="ARBA00023136"/>
    </source>
</evidence>
<dbReference type="InterPro" id="IPR027094">
    <property type="entry name" value="Mitofusin_fam"/>
</dbReference>
<keyword evidence="3" id="KW-0378">Hydrolase</keyword>
<accession>A0ABM9GBB6</accession>
<feature type="domain" description="Dynamin N-terminal" evidence="7">
    <location>
        <begin position="57"/>
        <end position="210"/>
    </location>
</feature>
<sequence length="519" mass="56167">MLDLNAKQTAAETTAGISSMEAWLEHTAERFRETDDLARRRQVLDLLGKWRDGTITLAFCGHFSAGKSTVINRLCGAELLPSSPIPTSANVVTVRYGKRRADIVRRDGDQSSVVSVPIEQLAEVCRDGETVERVYLYNEADWLKDGAALLDTPGVDSADPAHREATEAAMHLADVVFYVTDYNHVQSEYNFAFAKEVADAGKPLIWIVNQIDKHREREIAFDTYRDDVKRALDAWQLKPAAIFYVSLKEPEHPLNEWPALERYMRRIVEDKEALVRFGVERAARELAVSHIAMRAAPIEQARQAWMEALGGTEAAQALRQRWETQQAAVRARRGGRRARRVFGLPGGAAEAAARCEYYAGGDTRPGSVLFGGANARLPCRAVLLRREDGAGARAAPRRLRRRLAGGNPRQCGGPCAAHDPRCGPRRRHGRGEGGRGDGSGAAGAGWPVAGAGGSSRGRVPFGVYAQLLPRARRRCALAHAPRRPGSGGAVPRCAAGPAGAGGRGAAGAGRRAERGAGGR</sequence>
<dbReference type="PANTHER" id="PTHR10465:SF0">
    <property type="entry name" value="SARCALUMENIN"/>
    <property type="match status" value="1"/>
</dbReference>
<dbReference type="CDD" id="cd09912">
    <property type="entry name" value="DLP_2"/>
    <property type="match status" value="1"/>
</dbReference>
<protein>
    <submittedName>
        <fullName evidence="8">Dynamin family protein</fullName>
    </submittedName>
</protein>
<gene>
    <name evidence="8" type="ORF">WJ0W_006438</name>
</gene>
<evidence type="ECO:0000256" key="6">
    <source>
        <dbReference type="SAM" id="MobiDB-lite"/>
    </source>
</evidence>
<keyword evidence="4" id="KW-0342">GTP-binding</keyword>
<dbReference type="RefSeq" id="WP_249724416.1">
    <property type="nucleotide sequence ID" value="NZ_AP031286.1"/>
</dbReference>
<dbReference type="Pfam" id="PF00350">
    <property type="entry name" value="Dynamin_N"/>
    <property type="match status" value="1"/>
</dbReference>
<reference evidence="8" key="1">
    <citation type="submission" date="2022-06" db="EMBL/GenBank/DDBJ databases">
        <authorList>
            <person name="Dietemann V."/>
            <person name="Ory F."/>
            <person name="Dainat B."/>
            <person name="Oberhansli S."/>
        </authorList>
    </citation>
    <scope>NUCLEOTIDE SEQUENCE</scope>
    <source>
        <strain evidence="8">Ena-SAMPLE-TAB-26-04-2022-14:26:32:270-5432</strain>
    </source>
</reference>
<evidence type="ECO:0000256" key="3">
    <source>
        <dbReference type="ARBA" id="ARBA00022801"/>
    </source>
</evidence>
<comment type="caution">
    <text evidence="8">The sequence shown here is derived from an EMBL/GenBank/DDBJ whole genome shotgun (WGS) entry which is preliminary data.</text>
</comment>
<dbReference type="Gene3D" id="3.40.50.300">
    <property type="entry name" value="P-loop containing nucleotide triphosphate hydrolases"/>
    <property type="match status" value="1"/>
</dbReference>
<dbReference type="PANTHER" id="PTHR10465">
    <property type="entry name" value="TRANSMEMBRANE GTPASE FZO1"/>
    <property type="match status" value="1"/>
</dbReference>
<evidence type="ECO:0000313" key="8">
    <source>
        <dbReference type="EMBL" id="CAH8249252.1"/>
    </source>
</evidence>
<proteinExistence type="predicted"/>
<keyword evidence="9" id="KW-1185">Reference proteome</keyword>